<evidence type="ECO:0000313" key="6">
    <source>
        <dbReference type="Proteomes" id="UP000079169"/>
    </source>
</evidence>
<evidence type="ECO:0000256" key="1">
    <source>
        <dbReference type="ARBA" id="ARBA00022741"/>
    </source>
</evidence>
<dbReference type="PANTHER" id="PTHR23077:SF27">
    <property type="entry name" value="ATPASE FAMILY GENE 2 PROTEIN HOMOLOG A"/>
    <property type="match status" value="1"/>
</dbReference>
<feature type="domain" description="AAA ATPase AAA+ lid" evidence="5">
    <location>
        <begin position="135"/>
        <end position="180"/>
    </location>
</feature>
<dbReference type="STRING" id="121845.A0A3Q0J929"/>
<dbReference type="Pfam" id="PF00004">
    <property type="entry name" value="AAA"/>
    <property type="match status" value="1"/>
</dbReference>
<dbReference type="InterPro" id="IPR027417">
    <property type="entry name" value="P-loop_NTPase"/>
</dbReference>
<proteinExistence type="inferred from homology"/>
<protein>
    <submittedName>
        <fullName evidence="7">Spermatogenesis-associated protein 5-like</fullName>
    </submittedName>
</protein>
<dbReference type="GO" id="GO:0016887">
    <property type="term" value="F:ATP hydrolysis activity"/>
    <property type="evidence" value="ECO:0007669"/>
    <property type="project" value="InterPro"/>
</dbReference>
<keyword evidence="1 3" id="KW-0547">Nucleotide-binding</keyword>
<dbReference type="Gene3D" id="1.10.8.60">
    <property type="match status" value="1"/>
</dbReference>
<reference evidence="7" key="1">
    <citation type="submission" date="2025-08" db="UniProtKB">
        <authorList>
            <consortium name="RefSeq"/>
        </authorList>
    </citation>
    <scope>IDENTIFICATION</scope>
</reference>
<gene>
    <name evidence="7" type="primary">LOC103514790</name>
</gene>
<dbReference type="PaxDb" id="121845-A0A3Q0J929"/>
<keyword evidence="2 3" id="KW-0067">ATP-binding</keyword>
<dbReference type="InterPro" id="IPR003959">
    <property type="entry name" value="ATPase_AAA_core"/>
</dbReference>
<evidence type="ECO:0000313" key="7">
    <source>
        <dbReference type="RefSeq" id="XP_026683463.1"/>
    </source>
</evidence>
<dbReference type="SUPFAM" id="SSF52540">
    <property type="entry name" value="P-loop containing nucleoside triphosphate hydrolases"/>
    <property type="match status" value="1"/>
</dbReference>
<accession>A0A3Q0J929</accession>
<name>A0A3Q0J929_DIACI</name>
<dbReference type="Proteomes" id="UP000079169">
    <property type="component" value="Unplaced"/>
</dbReference>
<feature type="domain" description="ATPase AAA-type core" evidence="4">
    <location>
        <begin position="4"/>
        <end position="113"/>
    </location>
</feature>
<dbReference type="InterPro" id="IPR003960">
    <property type="entry name" value="ATPase_AAA_CS"/>
</dbReference>
<sequence>MFCMFVFQGPELFRKYVGESERCVRDVFKRARQVSPSVIFFDELDSLAGERGDGGGGGGSNVQERVLAQMLTEMDGIVPLNNVTIVAATNRPDRIDKALLRPGRLDRLIYVPLPDDLTRAAILKIRLARSPLGEDVCVEELVRLTEGYSGAEIVAVCDEAALSALENNLEAAYVSHQDFLTALQLVKPRTPPQLIKLYENYIKK</sequence>
<dbReference type="Gene3D" id="3.40.50.300">
    <property type="entry name" value="P-loop containing nucleotide triphosphate hydrolases"/>
    <property type="match status" value="1"/>
</dbReference>
<dbReference type="InterPro" id="IPR050168">
    <property type="entry name" value="AAA_ATPase_domain"/>
</dbReference>
<dbReference type="PANTHER" id="PTHR23077">
    <property type="entry name" value="AAA-FAMILY ATPASE"/>
    <property type="match status" value="1"/>
</dbReference>
<dbReference type="Pfam" id="PF17862">
    <property type="entry name" value="AAA_lid_3"/>
    <property type="match status" value="1"/>
</dbReference>
<evidence type="ECO:0000256" key="3">
    <source>
        <dbReference type="RuleBase" id="RU003651"/>
    </source>
</evidence>
<dbReference type="KEGG" id="dci:103514790"/>
<dbReference type="AlphaFoldDB" id="A0A3Q0J929"/>
<dbReference type="RefSeq" id="XP_026683463.1">
    <property type="nucleotide sequence ID" value="XM_026827662.1"/>
</dbReference>
<evidence type="ECO:0000259" key="4">
    <source>
        <dbReference type="Pfam" id="PF00004"/>
    </source>
</evidence>
<evidence type="ECO:0000259" key="5">
    <source>
        <dbReference type="Pfam" id="PF17862"/>
    </source>
</evidence>
<keyword evidence="6" id="KW-1185">Reference proteome</keyword>
<dbReference type="GO" id="GO:0005524">
    <property type="term" value="F:ATP binding"/>
    <property type="evidence" value="ECO:0007669"/>
    <property type="project" value="UniProtKB-KW"/>
</dbReference>
<dbReference type="InterPro" id="IPR041569">
    <property type="entry name" value="AAA_lid_3"/>
</dbReference>
<organism evidence="6 7">
    <name type="scientific">Diaphorina citri</name>
    <name type="common">Asian citrus psyllid</name>
    <dbReference type="NCBI Taxonomy" id="121845"/>
    <lineage>
        <taxon>Eukaryota</taxon>
        <taxon>Metazoa</taxon>
        <taxon>Ecdysozoa</taxon>
        <taxon>Arthropoda</taxon>
        <taxon>Hexapoda</taxon>
        <taxon>Insecta</taxon>
        <taxon>Pterygota</taxon>
        <taxon>Neoptera</taxon>
        <taxon>Paraneoptera</taxon>
        <taxon>Hemiptera</taxon>
        <taxon>Sternorrhyncha</taxon>
        <taxon>Psylloidea</taxon>
        <taxon>Psyllidae</taxon>
        <taxon>Diaphorininae</taxon>
        <taxon>Diaphorina</taxon>
    </lineage>
</organism>
<dbReference type="PROSITE" id="PS00674">
    <property type="entry name" value="AAA"/>
    <property type="match status" value="1"/>
</dbReference>
<comment type="similarity">
    <text evidence="3">Belongs to the AAA ATPase family.</text>
</comment>
<dbReference type="GO" id="GO:0005737">
    <property type="term" value="C:cytoplasm"/>
    <property type="evidence" value="ECO:0007669"/>
    <property type="project" value="TreeGrafter"/>
</dbReference>
<evidence type="ECO:0000256" key="2">
    <source>
        <dbReference type="ARBA" id="ARBA00022840"/>
    </source>
</evidence>
<dbReference type="GeneID" id="103514790"/>